<dbReference type="GO" id="GO:0006506">
    <property type="term" value="P:GPI anchor biosynthetic process"/>
    <property type="evidence" value="ECO:0007669"/>
    <property type="project" value="TreeGrafter"/>
</dbReference>
<evidence type="ECO:0000313" key="8">
    <source>
        <dbReference type="EMBL" id="CAB5102117.1"/>
    </source>
</evidence>
<evidence type="ECO:0000259" key="1">
    <source>
        <dbReference type="Pfam" id="PF03372"/>
    </source>
</evidence>
<dbReference type="EMBL" id="CAEZWC010000064">
    <property type="protein sequence ID" value="CAB4648979.1"/>
    <property type="molecule type" value="Genomic_DNA"/>
</dbReference>
<dbReference type="InterPro" id="IPR036691">
    <property type="entry name" value="Endo/exonu/phosph_ase_sf"/>
</dbReference>
<dbReference type="SUPFAM" id="SSF56219">
    <property type="entry name" value="DNase I-like"/>
    <property type="match status" value="1"/>
</dbReference>
<proteinExistence type="predicted"/>
<dbReference type="AlphaFoldDB" id="A0A6J6CPM9"/>
<dbReference type="PANTHER" id="PTHR14859:SF15">
    <property type="entry name" value="ENDONUCLEASE_EXONUCLEASE_PHOSPHATASE DOMAIN-CONTAINING PROTEIN"/>
    <property type="match status" value="1"/>
</dbReference>
<organism evidence="2">
    <name type="scientific">freshwater metagenome</name>
    <dbReference type="NCBI Taxonomy" id="449393"/>
    <lineage>
        <taxon>unclassified sequences</taxon>
        <taxon>metagenomes</taxon>
        <taxon>ecological metagenomes</taxon>
    </lineage>
</organism>
<dbReference type="GO" id="GO:0016020">
    <property type="term" value="C:membrane"/>
    <property type="evidence" value="ECO:0007669"/>
    <property type="project" value="GOC"/>
</dbReference>
<sequence length="286" mass="31502">MVVAPGQSMRVLSWNILHGQVIPPANQVDQLASLKSATAQVVSNYQPDFICLQEVDYQQPRSDFLNQTKIIAESSGLKYWAFLPAIFGTPGEKWKKVTNLEQSIITAENESINTAKSYGIGIATNQPIKKLYAKKLGKSVIGMPLLIPNEKGTGVRFIYVKDEPRVVLIIELESGVTIATTHLSFVPGVNIYQLNRISFLLRNIPGEKILAGDLNLPGNLPSRLSGFRSLAAAATYPSWKEKIQFDYIMANKGLIKNNKVAATLIKSTGRPIISDHIPIGVELKFQ</sequence>
<dbReference type="Gene3D" id="3.60.10.10">
    <property type="entry name" value="Endonuclease/exonuclease/phosphatase"/>
    <property type="match status" value="1"/>
</dbReference>
<dbReference type="EMBL" id="CAFBNV010000034">
    <property type="protein sequence ID" value="CAB4964314.1"/>
    <property type="molecule type" value="Genomic_DNA"/>
</dbReference>
<name>A0A6J6CPM9_9ZZZZ</name>
<evidence type="ECO:0000313" key="2">
    <source>
        <dbReference type="EMBL" id="CAB4553510.1"/>
    </source>
</evidence>
<dbReference type="GO" id="GO:0003824">
    <property type="term" value="F:catalytic activity"/>
    <property type="evidence" value="ECO:0007669"/>
    <property type="project" value="InterPro"/>
</dbReference>
<dbReference type="InterPro" id="IPR051916">
    <property type="entry name" value="GPI-anchor_lipid_remodeler"/>
</dbReference>
<evidence type="ECO:0000313" key="7">
    <source>
        <dbReference type="EMBL" id="CAB4964314.1"/>
    </source>
</evidence>
<gene>
    <name evidence="2" type="ORF">UFOPK1599_00050</name>
    <name evidence="3" type="ORF">UFOPK1894_00340</name>
    <name evidence="4" type="ORF">UFOPK2139_00302</name>
    <name evidence="5" type="ORF">UFOPK2179_00620</name>
    <name evidence="6" type="ORF">UFOPK2715_00480</name>
    <name evidence="7" type="ORF">UFOPK3883_00566</name>
    <name evidence="8" type="ORF">UFOPK4420_00002</name>
</gene>
<dbReference type="EMBL" id="CAEZVR010000043">
    <property type="protein sequence ID" value="CAB4632218.1"/>
    <property type="molecule type" value="Genomic_DNA"/>
</dbReference>
<evidence type="ECO:0000313" key="4">
    <source>
        <dbReference type="EMBL" id="CAB4632218.1"/>
    </source>
</evidence>
<dbReference type="EMBL" id="CAFBRU010000001">
    <property type="protein sequence ID" value="CAB5102117.1"/>
    <property type="molecule type" value="Genomic_DNA"/>
</dbReference>
<dbReference type="InterPro" id="IPR005135">
    <property type="entry name" value="Endo/exonuclease/phosphatase"/>
</dbReference>
<evidence type="ECO:0000313" key="6">
    <source>
        <dbReference type="EMBL" id="CAB4721687.1"/>
    </source>
</evidence>
<dbReference type="PANTHER" id="PTHR14859">
    <property type="entry name" value="CALCOFLUOR WHITE HYPERSENSITIVE PROTEIN PRECURSOR"/>
    <property type="match status" value="1"/>
</dbReference>
<protein>
    <submittedName>
        <fullName evidence="2">Unannotated protein</fullName>
    </submittedName>
</protein>
<accession>A0A6J6CPM9</accession>
<dbReference type="EMBL" id="CAEZYN010000031">
    <property type="protein sequence ID" value="CAB4721687.1"/>
    <property type="molecule type" value="Genomic_DNA"/>
</dbReference>
<dbReference type="Pfam" id="PF03372">
    <property type="entry name" value="Exo_endo_phos"/>
    <property type="match status" value="1"/>
</dbReference>
<dbReference type="EMBL" id="CAEZVA010000015">
    <property type="protein sequence ID" value="CAB4611456.1"/>
    <property type="molecule type" value="Genomic_DNA"/>
</dbReference>
<feature type="domain" description="Endonuclease/exonuclease/phosphatase" evidence="1">
    <location>
        <begin position="12"/>
        <end position="276"/>
    </location>
</feature>
<evidence type="ECO:0000313" key="5">
    <source>
        <dbReference type="EMBL" id="CAB4648979.1"/>
    </source>
</evidence>
<dbReference type="EMBL" id="CAEZTE010000002">
    <property type="protein sequence ID" value="CAB4553510.1"/>
    <property type="molecule type" value="Genomic_DNA"/>
</dbReference>
<evidence type="ECO:0000313" key="3">
    <source>
        <dbReference type="EMBL" id="CAB4611456.1"/>
    </source>
</evidence>
<reference evidence="2" key="1">
    <citation type="submission" date="2020-05" db="EMBL/GenBank/DDBJ databases">
        <authorList>
            <person name="Chiriac C."/>
            <person name="Salcher M."/>
            <person name="Ghai R."/>
            <person name="Kavagutti S V."/>
        </authorList>
    </citation>
    <scope>NUCLEOTIDE SEQUENCE</scope>
</reference>